<dbReference type="SMART" id="SM00430">
    <property type="entry name" value="HOLI"/>
    <property type="match status" value="1"/>
</dbReference>
<dbReference type="Pfam" id="PF00104">
    <property type="entry name" value="Hormone_recep"/>
    <property type="match status" value="1"/>
</dbReference>
<keyword evidence="10" id="KW-0238">DNA-binding</keyword>
<keyword evidence="7" id="KW-0863">Zinc-finger</keyword>
<keyword evidence="9" id="KW-0805">Transcription regulation</keyword>
<dbReference type="GO" id="GO:0000122">
    <property type="term" value="P:negative regulation of transcription by RNA polymerase II"/>
    <property type="evidence" value="ECO:0007669"/>
    <property type="project" value="TreeGrafter"/>
</dbReference>
<gene>
    <name evidence="15" type="ORF">C0J50_2258</name>
</gene>
<dbReference type="GO" id="GO:0003677">
    <property type="term" value="F:DNA binding"/>
    <property type="evidence" value="ECO:0007669"/>
    <property type="project" value="UniProtKB-KW"/>
</dbReference>
<dbReference type="InterPro" id="IPR001723">
    <property type="entry name" value="Nuclear_hrmn_rcpt"/>
</dbReference>
<keyword evidence="13" id="KW-0539">Nucleus</keyword>
<proteinExistence type="inferred from homology"/>
<dbReference type="Gene3D" id="1.10.565.10">
    <property type="entry name" value="Retinoid X Receptor"/>
    <property type="match status" value="1"/>
</dbReference>
<dbReference type="PRINTS" id="PR00398">
    <property type="entry name" value="STRDHORMONER"/>
</dbReference>
<evidence type="ECO:0000256" key="13">
    <source>
        <dbReference type="ARBA" id="ARBA00023242"/>
    </source>
</evidence>
<dbReference type="SUPFAM" id="SSF48508">
    <property type="entry name" value="Nuclear receptor ligand-binding domain"/>
    <property type="match status" value="1"/>
</dbReference>
<dbReference type="GO" id="GO:0008270">
    <property type="term" value="F:zinc ion binding"/>
    <property type="evidence" value="ECO:0007669"/>
    <property type="project" value="UniProtKB-KW"/>
</dbReference>
<dbReference type="GO" id="GO:0007623">
    <property type="term" value="P:circadian rhythm"/>
    <property type="evidence" value="ECO:0007669"/>
    <property type="project" value="TreeGrafter"/>
</dbReference>
<dbReference type="PROSITE" id="PS51843">
    <property type="entry name" value="NR_LBD"/>
    <property type="match status" value="1"/>
</dbReference>
<evidence type="ECO:0000256" key="4">
    <source>
        <dbReference type="ARBA" id="ARBA00022490"/>
    </source>
</evidence>
<evidence type="ECO:0000259" key="14">
    <source>
        <dbReference type="PROSITE" id="PS51843"/>
    </source>
</evidence>
<evidence type="ECO:0000256" key="5">
    <source>
        <dbReference type="ARBA" id="ARBA00022491"/>
    </source>
</evidence>
<keyword evidence="11" id="KW-0804">Transcription</keyword>
<dbReference type="AlphaFoldDB" id="A0AAD5FVS3"/>
<protein>
    <submittedName>
        <fullName evidence="15">Nuclear receptor subfamily 0 group B member 2</fullName>
    </submittedName>
</protein>
<dbReference type="PANTHER" id="PTHR24081:SF0">
    <property type="entry name" value="NUCLEAR RECEPTOR SUBFAMILY 0 GROUP B MEMBER 2"/>
    <property type="match status" value="1"/>
</dbReference>
<sequence length="252" mass="29377">CYSRKFKQEHSHTILFNILNCKDSCPLEVEDQSIVMHSCNCAQWRLVCLRNPERTCQAASEVLLKTMCFIKSLPSFQHLPVWDQFLLLRSRWVSLYILGLAQERIAFEVVHFPTTSFLHKILVHHKNGDGDQETEDFPLNLAAVQNLKLCLDQLWTFDLSPKEYAYIKGTVLFDPEVPGLINHRAIEGLQNESQRLLHQVIHKLYPNEHSRWTSVLLTVSSLHTIEQNFMTALFFRRQIGQTNFLQLLTEML</sequence>
<evidence type="ECO:0000256" key="12">
    <source>
        <dbReference type="ARBA" id="ARBA00023170"/>
    </source>
</evidence>
<dbReference type="PANTHER" id="PTHR24081">
    <property type="entry name" value="NUCLEAR RECEPTOR SUBFAMILY 0 GROUP B"/>
    <property type="match status" value="1"/>
</dbReference>
<dbReference type="GO" id="GO:0003714">
    <property type="term" value="F:transcription corepressor activity"/>
    <property type="evidence" value="ECO:0007669"/>
    <property type="project" value="TreeGrafter"/>
</dbReference>
<evidence type="ECO:0000256" key="10">
    <source>
        <dbReference type="ARBA" id="ARBA00023125"/>
    </source>
</evidence>
<dbReference type="InterPro" id="IPR035500">
    <property type="entry name" value="NHR-like_dom_sf"/>
</dbReference>
<evidence type="ECO:0000313" key="15">
    <source>
        <dbReference type="EMBL" id="KAI5629757.1"/>
    </source>
</evidence>
<dbReference type="Proteomes" id="UP001205998">
    <property type="component" value="Unassembled WGS sequence"/>
</dbReference>
<evidence type="ECO:0000256" key="6">
    <source>
        <dbReference type="ARBA" id="ARBA00022723"/>
    </source>
</evidence>
<keyword evidence="5" id="KW-0678">Repressor</keyword>
<comment type="similarity">
    <text evidence="3">Belongs to the nuclear hormone receptor family. NR0 subfamily.</text>
</comment>
<evidence type="ECO:0000256" key="7">
    <source>
        <dbReference type="ARBA" id="ARBA00022771"/>
    </source>
</evidence>
<evidence type="ECO:0000256" key="11">
    <source>
        <dbReference type="ARBA" id="ARBA00023163"/>
    </source>
</evidence>
<keyword evidence="12 15" id="KW-0675">Receptor</keyword>
<name>A0AAD5FVS3_SILAS</name>
<evidence type="ECO:0000256" key="3">
    <source>
        <dbReference type="ARBA" id="ARBA00006647"/>
    </source>
</evidence>
<dbReference type="GO" id="GO:0005634">
    <property type="term" value="C:nucleus"/>
    <property type="evidence" value="ECO:0007669"/>
    <property type="project" value="UniProtKB-SubCell"/>
</dbReference>
<accession>A0AAD5FVS3</accession>
<reference evidence="15" key="1">
    <citation type="submission" date="2018-07" db="EMBL/GenBank/DDBJ databases">
        <title>Comparative genomics of catfishes provides insights into carnivory and benthic adaptation.</title>
        <authorList>
            <person name="Zhang Y."/>
            <person name="Wang D."/>
            <person name="Peng Z."/>
            <person name="Zheng S."/>
            <person name="Shao F."/>
            <person name="Tao W."/>
        </authorList>
    </citation>
    <scope>NUCLEOTIDE SEQUENCE</scope>
    <source>
        <strain evidence="15">Chongqing</strain>
    </source>
</reference>
<feature type="non-terminal residue" evidence="15">
    <location>
        <position position="1"/>
    </location>
</feature>
<feature type="domain" description="NR LBD" evidence="14">
    <location>
        <begin position="25"/>
        <end position="252"/>
    </location>
</feature>
<evidence type="ECO:0000256" key="8">
    <source>
        <dbReference type="ARBA" id="ARBA00022833"/>
    </source>
</evidence>
<evidence type="ECO:0000256" key="9">
    <source>
        <dbReference type="ARBA" id="ARBA00023015"/>
    </source>
</evidence>
<organism evidence="15 16">
    <name type="scientific">Silurus asotus</name>
    <name type="common">Amur catfish</name>
    <name type="synonym">Parasilurus asotus</name>
    <dbReference type="NCBI Taxonomy" id="30991"/>
    <lineage>
        <taxon>Eukaryota</taxon>
        <taxon>Metazoa</taxon>
        <taxon>Chordata</taxon>
        <taxon>Craniata</taxon>
        <taxon>Vertebrata</taxon>
        <taxon>Euteleostomi</taxon>
        <taxon>Actinopterygii</taxon>
        <taxon>Neopterygii</taxon>
        <taxon>Teleostei</taxon>
        <taxon>Ostariophysi</taxon>
        <taxon>Siluriformes</taxon>
        <taxon>Siluridae</taxon>
        <taxon>Silurus</taxon>
    </lineage>
</organism>
<keyword evidence="8" id="KW-0862">Zinc</keyword>
<keyword evidence="6" id="KW-0479">Metal-binding</keyword>
<dbReference type="GO" id="GO:0005737">
    <property type="term" value="C:cytoplasm"/>
    <property type="evidence" value="ECO:0007669"/>
    <property type="project" value="UniProtKB-SubCell"/>
</dbReference>
<comment type="caution">
    <text evidence="15">The sequence shown here is derived from an EMBL/GenBank/DDBJ whole genome shotgun (WGS) entry which is preliminary data.</text>
</comment>
<keyword evidence="16" id="KW-1185">Reference proteome</keyword>
<evidence type="ECO:0000256" key="2">
    <source>
        <dbReference type="ARBA" id="ARBA00004496"/>
    </source>
</evidence>
<feature type="non-terminal residue" evidence="15">
    <location>
        <position position="252"/>
    </location>
</feature>
<evidence type="ECO:0000256" key="1">
    <source>
        <dbReference type="ARBA" id="ARBA00004123"/>
    </source>
</evidence>
<comment type="subcellular location">
    <subcellularLocation>
        <location evidence="2">Cytoplasm</location>
    </subcellularLocation>
    <subcellularLocation>
        <location evidence="1">Nucleus</location>
    </subcellularLocation>
</comment>
<dbReference type="EMBL" id="MU533908">
    <property type="protein sequence ID" value="KAI5629757.1"/>
    <property type="molecule type" value="Genomic_DNA"/>
</dbReference>
<keyword evidence="4" id="KW-0963">Cytoplasm</keyword>
<dbReference type="InterPro" id="IPR033544">
    <property type="entry name" value="NR0B1/2"/>
</dbReference>
<evidence type="ECO:0000313" key="16">
    <source>
        <dbReference type="Proteomes" id="UP001205998"/>
    </source>
</evidence>
<dbReference type="InterPro" id="IPR000536">
    <property type="entry name" value="Nucl_hrmn_rcpt_lig-bd"/>
</dbReference>